<evidence type="ECO:0000313" key="2">
    <source>
        <dbReference type="EMBL" id="KPN32307.1"/>
    </source>
</evidence>
<dbReference type="Pfam" id="PF14258">
    <property type="entry name" value="DUF4350"/>
    <property type="match status" value="1"/>
</dbReference>
<gene>
    <name evidence="2" type="ORF">SY89_03075</name>
</gene>
<keyword evidence="3" id="KW-1185">Reference proteome</keyword>
<reference evidence="3" key="1">
    <citation type="submission" date="2013-11" db="EMBL/GenBank/DDBJ databases">
        <authorList>
            <person name="Hoang H.T."/>
            <person name="Killian M.L."/>
            <person name="Madson D.M."/>
            <person name="Arruda P.H.E."/>
            <person name="Sun D."/>
            <person name="Schwartz K.J."/>
            <person name="Yoon K."/>
        </authorList>
    </citation>
    <scope>NUCLEOTIDE SEQUENCE [LARGE SCALE GENOMIC DNA]</scope>
    <source>
        <strain evidence="3">CDK2</strain>
    </source>
</reference>
<proteinExistence type="predicted"/>
<evidence type="ECO:0000259" key="1">
    <source>
        <dbReference type="Pfam" id="PF14258"/>
    </source>
</evidence>
<protein>
    <recommendedName>
        <fullName evidence="1">DUF4350 domain-containing protein</fullName>
    </recommendedName>
</protein>
<sequence>MVRESAGAGTVYVVADPSIFINAMLERPGNAQFAANLFAGHEAAILDYSHVTGQPPLAVALLTLQKSPLWQVVVASVGIGAVVWGRRLRRLPATVLDRLGHEPPDAQLALADASPDEVVAYLQRRHPDWDERRLRRVMRGVIRTDESTEGND</sequence>
<organism evidence="2 3">
    <name type="scientific">Halolamina pelagica</name>
    <dbReference type="NCBI Taxonomy" id="699431"/>
    <lineage>
        <taxon>Archaea</taxon>
        <taxon>Methanobacteriati</taxon>
        <taxon>Methanobacteriota</taxon>
        <taxon>Stenosarchaea group</taxon>
        <taxon>Halobacteria</taxon>
        <taxon>Halobacteriales</taxon>
        <taxon>Haloferacaceae</taxon>
    </lineage>
</organism>
<dbReference type="AlphaFoldDB" id="A0A0N8I0H3"/>
<accession>A0A0N8I0H3</accession>
<name>A0A0N8I0H3_9EURY</name>
<dbReference type="EMBL" id="LGUC01000001">
    <property type="protein sequence ID" value="KPN32307.1"/>
    <property type="molecule type" value="Genomic_DNA"/>
</dbReference>
<dbReference type="InterPro" id="IPR025646">
    <property type="entry name" value="DUF4350"/>
</dbReference>
<dbReference type="Proteomes" id="UP000050535">
    <property type="component" value="Unassembled WGS sequence"/>
</dbReference>
<feature type="domain" description="DUF4350" evidence="1">
    <location>
        <begin position="6"/>
        <end position="37"/>
    </location>
</feature>
<evidence type="ECO:0000313" key="3">
    <source>
        <dbReference type="Proteomes" id="UP000050535"/>
    </source>
</evidence>
<comment type="caution">
    <text evidence="2">The sequence shown here is derived from an EMBL/GenBank/DDBJ whole genome shotgun (WGS) entry which is preliminary data.</text>
</comment>